<reference evidence="1 2" key="1">
    <citation type="submission" date="2015-10" db="EMBL/GenBank/DDBJ databases">
        <title>Genome analyses suggest a sexual origin of heterokaryosis in a supposedly ancient asexual fungus.</title>
        <authorList>
            <person name="Ropars J."/>
            <person name="Sedzielewska K."/>
            <person name="Noel J."/>
            <person name="Charron P."/>
            <person name="Farinelli L."/>
            <person name="Marton T."/>
            <person name="Kruger M."/>
            <person name="Pelin A."/>
            <person name="Brachmann A."/>
            <person name="Corradi N."/>
        </authorList>
    </citation>
    <scope>NUCLEOTIDE SEQUENCE [LARGE SCALE GENOMIC DNA]</scope>
    <source>
        <strain evidence="1 2">A4</strain>
    </source>
</reference>
<name>A0A2I1HK46_9GLOM</name>
<proteinExistence type="predicted"/>
<evidence type="ECO:0000313" key="1">
    <source>
        <dbReference type="EMBL" id="PKY59257.1"/>
    </source>
</evidence>
<organism evidence="1 2">
    <name type="scientific">Rhizophagus irregularis</name>
    <dbReference type="NCBI Taxonomy" id="588596"/>
    <lineage>
        <taxon>Eukaryota</taxon>
        <taxon>Fungi</taxon>
        <taxon>Fungi incertae sedis</taxon>
        <taxon>Mucoromycota</taxon>
        <taxon>Glomeromycotina</taxon>
        <taxon>Glomeromycetes</taxon>
        <taxon>Glomerales</taxon>
        <taxon>Glomeraceae</taxon>
        <taxon>Rhizophagus</taxon>
    </lineage>
</organism>
<protein>
    <submittedName>
        <fullName evidence="1">Uncharacterized protein</fullName>
    </submittedName>
</protein>
<evidence type="ECO:0000313" key="2">
    <source>
        <dbReference type="Proteomes" id="UP000234323"/>
    </source>
</evidence>
<sequence length="145" mass="17125">MLLDIVVDGDLDNNKTLREVKCVNQIFPDLKHLTYNIRKKLNAKKWEHYSRYEDVILQYYKKSSNNEDLPPTTELVKHLQIHGLTKHLCDDYSECWPEVCWMTQNPELVLPEPNLLNCTPEEQEKFSAMLGEIFQLNIGQSLYNR</sequence>
<gene>
    <name evidence="1" type="ORF">RhiirA4_481847</name>
</gene>
<dbReference type="VEuPathDB" id="FungiDB:RhiirFUN_023439"/>
<dbReference type="Proteomes" id="UP000234323">
    <property type="component" value="Unassembled WGS sequence"/>
</dbReference>
<dbReference type="AlphaFoldDB" id="A0A2I1HK46"/>
<dbReference type="EMBL" id="LLXI01003450">
    <property type="protein sequence ID" value="PKY59257.1"/>
    <property type="molecule type" value="Genomic_DNA"/>
</dbReference>
<keyword evidence="2" id="KW-1185">Reference proteome</keyword>
<comment type="caution">
    <text evidence="1">The sequence shown here is derived from an EMBL/GenBank/DDBJ whole genome shotgun (WGS) entry which is preliminary data.</text>
</comment>
<dbReference type="VEuPathDB" id="FungiDB:RhiirA1_474288"/>
<accession>A0A2I1HK46</accession>